<accession>A0ABR4YJB9</accession>
<name>A0ABR4YJB9_9BACT</name>
<organism evidence="1 2">
    <name type="scientific">Alistipes inops</name>
    <dbReference type="NCBI Taxonomy" id="1501391"/>
    <lineage>
        <taxon>Bacteria</taxon>
        <taxon>Pseudomonadati</taxon>
        <taxon>Bacteroidota</taxon>
        <taxon>Bacteroidia</taxon>
        <taxon>Bacteroidales</taxon>
        <taxon>Rikenellaceae</taxon>
        <taxon>Alistipes</taxon>
    </lineage>
</organism>
<reference evidence="1 2" key="1">
    <citation type="submission" date="2014-09" db="EMBL/GenBank/DDBJ databases">
        <title>Alistipes sp. 627, sp. nov., a novel member of the family Rikenellaceae isolated from human faeces.</title>
        <authorList>
            <person name="Shkoporov A.N."/>
            <person name="Chaplin A.V."/>
            <person name="Motuzova O.V."/>
            <person name="Kafarskaia L.I."/>
            <person name="Khokhlova E.V."/>
            <person name="Efimov B.A."/>
        </authorList>
    </citation>
    <scope>NUCLEOTIDE SEQUENCE [LARGE SCALE GENOMIC DNA]</scope>
    <source>
        <strain evidence="1 2">627</strain>
    </source>
</reference>
<dbReference type="Proteomes" id="UP000030889">
    <property type="component" value="Unassembled WGS sequence"/>
</dbReference>
<evidence type="ECO:0000313" key="2">
    <source>
        <dbReference type="Proteomes" id="UP000030889"/>
    </source>
</evidence>
<evidence type="ECO:0000313" key="1">
    <source>
        <dbReference type="EMBL" id="KHE42349.1"/>
    </source>
</evidence>
<dbReference type="RefSeq" id="WP_035472989.1">
    <property type="nucleotide sequence ID" value="NZ_JRGF01000005.1"/>
</dbReference>
<gene>
    <name evidence="1" type="ORF">LG35_05580</name>
</gene>
<proteinExistence type="predicted"/>
<protein>
    <recommendedName>
        <fullName evidence="3">RteC protein</fullName>
    </recommendedName>
</protein>
<sequence length="202" mass="22761">MKSNLKNWELLKMLEEASAGGMTLSAPHVWKAYYGTFCKHLAKLTDSPCTPGLMRELSHLRVELASYAELLKHIACGECATTYCNKALHLVDCELHILELRIEHPAFSALPEVAPVSPLYLGKDYCATDLVELITPLYELGFLTTASGSPAKLKTIVRAFETTFNVRMPNYDVLRHAAINRKLRLTPLLDRMREVMLRLSQE</sequence>
<evidence type="ECO:0008006" key="3">
    <source>
        <dbReference type="Google" id="ProtNLM"/>
    </source>
</evidence>
<dbReference type="EMBL" id="JRGF01000005">
    <property type="protein sequence ID" value="KHE42349.1"/>
    <property type="molecule type" value="Genomic_DNA"/>
</dbReference>
<comment type="caution">
    <text evidence="1">The sequence shown here is derived from an EMBL/GenBank/DDBJ whole genome shotgun (WGS) entry which is preliminary data.</text>
</comment>
<keyword evidence="2" id="KW-1185">Reference proteome</keyword>